<dbReference type="GO" id="GO:0005507">
    <property type="term" value="F:copper ion binding"/>
    <property type="evidence" value="ECO:0007669"/>
    <property type="project" value="InterPro"/>
</dbReference>
<dbReference type="AlphaFoldDB" id="A0A3P6SG69"/>
<feature type="domain" description="Copper type II ascorbate-dependent monooxygenase C-terminal" evidence="2">
    <location>
        <begin position="64"/>
        <end position="101"/>
    </location>
</feature>
<feature type="domain" description="Copper type II ascorbate-dependent monooxygenase N-terminal" evidence="1">
    <location>
        <begin position="10"/>
        <end position="42"/>
    </location>
</feature>
<dbReference type="InterPro" id="IPR028460">
    <property type="entry name" value="Tbh/DBH"/>
</dbReference>
<dbReference type="GO" id="GO:0042420">
    <property type="term" value="P:dopamine catabolic process"/>
    <property type="evidence" value="ECO:0007669"/>
    <property type="project" value="TreeGrafter"/>
</dbReference>
<reference evidence="3 4" key="1">
    <citation type="submission" date="2018-11" db="EMBL/GenBank/DDBJ databases">
        <authorList>
            <consortium name="Pathogen Informatics"/>
        </authorList>
    </citation>
    <scope>NUCLEOTIDE SEQUENCE [LARGE SCALE GENOMIC DNA]</scope>
</reference>
<dbReference type="Pfam" id="PF03712">
    <property type="entry name" value="Cu2_monoox_C"/>
    <property type="match status" value="1"/>
</dbReference>
<dbReference type="InterPro" id="IPR024548">
    <property type="entry name" value="Cu2_monoox_C"/>
</dbReference>
<dbReference type="PRINTS" id="PR00767">
    <property type="entry name" value="DBMONOXGNASE"/>
</dbReference>
<organism evidence="3 4">
    <name type="scientific">Cylicostephanus goldi</name>
    <name type="common">Nematode worm</name>
    <dbReference type="NCBI Taxonomy" id="71465"/>
    <lineage>
        <taxon>Eukaryota</taxon>
        <taxon>Metazoa</taxon>
        <taxon>Ecdysozoa</taxon>
        <taxon>Nematoda</taxon>
        <taxon>Chromadorea</taxon>
        <taxon>Rhabditida</taxon>
        <taxon>Rhabditina</taxon>
        <taxon>Rhabditomorpha</taxon>
        <taxon>Strongyloidea</taxon>
        <taxon>Strongylidae</taxon>
        <taxon>Cylicostephanus</taxon>
    </lineage>
</organism>
<proteinExistence type="predicted"/>
<dbReference type="InterPro" id="IPR036939">
    <property type="entry name" value="Cu2_ascorb_mOase_N_sf"/>
</dbReference>
<protein>
    <recommendedName>
        <fullName evidence="5">DOMON domain-containing protein</fullName>
    </recommendedName>
</protein>
<gene>
    <name evidence="3" type="ORF">CGOC_LOCUS6962</name>
</gene>
<evidence type="ECO:0008006" key="5">
    <source>
        <dbReference type="Google" id="ProtNLM"/>
    </source>
</evidence>
<keyword evidence="4" id="KW-1185">Reference proteome</keyword>
<dbReference type="Gene3D" id="2.60.120.310">
    <property type="entry name" value="Copper type II, ascorbate-dependent monooxygenase, N-terminal domain"/>
    <property type="match status" value="1"/>
</dbReference>
<dbReference type="GO" id="GO:0006589">
    <property type="term" value="P:octopamine biosynthetic process"/>
    <property type="evidence" value="ECO:0007669"/>
    <property type="project" value="TreeGrafter"/>
</dbReference>
<dbReference type="InterPro" id="IPR000323">
    <property type="entry name" value="Cu2_ascorb_mOase_N"/>
</dbReference>
<sequence>MCNFFKAAISQPIYFPPEAGLPLGGENGKDYVKVEIHYNNPGLIAGVYDNSGFEIVVTTDLRQFDAGIMEIGLIYSDANSIPPGQSAFPLTGHCVADCTSKVSAFLFTKE</sequence>
<dbReference type="GO" id="GO:0042421">
    <property type="term" value="P:norepinephrine biosynthetic process"/>
    <property type="evidence" value="ECO:0007669"/>
    <property type="project" value="TreeGrafter"/>
</dbReference>
<dbReference type="OrthoDB" id="129121at2759"/>
<name>A0A3P6SG69_CYLGO</name>
<dbReference type="InterPro" id="IPR008977">
    <property type="entry name" value="PHM/PNGase_F_dom_sf"/>
</dbReference>
<evidence type="ECO:0000313" key="4">
    <source>
        <dbReference type="Proteomes" id="UP000271889"/>
    </source>
</evidence>
<dbReference type="GO" id="GO:0004500">
    <property type="term" value="F:dopamine beta-monooxygenase activity"/>
    <property type="evidence" value="ECO:0007669"/>
    <property type="project" value="InterPro"/>
</dbReference>
<dbReference type="PANTHER" id="PTHR10157:SF23">
    <property type="entry name" value="MOXD1 HOMOLOG 1"/>
    <property type="match status" value="1"/>
</dbReference>
<evidence type="ECO:0000259" key="1">
    <source>
        <dbReference type="Pfam" id="PF01082"/>
    </source>
</evidence>
<dbReference type="SUPFAM" id="SSF49742">
    <property type="entry name" value="PHM/PNGase F"/>
    <property type="match status" value="2"/>
</dbReference>
<dbReference type="GO" id="GO:0030667">
    <property type="term" value="C:secretory granule membrane"/>
    <property type="evidence" value="ECO:0007669"/>
    <property type="project" value="TreeGrafter"/>
</dbReference>
<dbReference type="Proteomes" id="UP000271889">
    <property type="component" value="Unassembled WGS sequence"/>
</dbReference>
<dbReference type="InterPro" id="IPR000945">
    <property type="entry name" value="DBH-like"/>
</dbReference>
<dbReference type="Pfam" id="PF01082">
    <property type="entry name" value="Cu2_monooxygen"/>
    <property type="match status" value="1"/>
</dbReference>
<evidence type="ECO:0000313" key="3">
    <source>
        <dbReference type="EMBL" id="VDK73706.1"/>
    </source>
</evidence>
<dbReference type="GO" id="GO:0005615">
    <property type="term" value="C:extracellular space"/>
    <property type="evidence" value="ECO:0007669"/>
    <property type="project" value="TreeGrafter"/>
</dbReference>
<evidence type="ECO:0000259" key="2">
    <source>
        <dbReference type="Pfam" id="PF03712"/>
    </source>
</evidence>
<dbReference type="PANTHER" id="PTHR10157">
    <property type="entry name" value="DOPAMINE BETA HYDROXYLASE RELATED"/>
    <property type="match status" value="1"/>
</dbReference>
<dbReference type="EMBL" id="UYRV01023498">
    <property type="protein sequence ID" value="VDK73706.1"/>
    <property type="molecule type" value="Genomic_DNA"/>
</dbReference>
<accession>A0A3P6SG69</accession>